<keyword evidence="2" id="KW-1185">Reference proteome</keyword>
<proteinExistence type="predicted"/>
<dbReference type="EMBL" id="JABFCX010000002">
    <property type="protein sequence ID" value="NNU14994.1"/>
    <property type="molecule type" value="Genomic_DNA"/>
</dbReference>
<organism evidence="1 2">
    <name type="scientific">Parvularcula mediterranea</name>
    <dbReference type="NCBI Taxonomy" id="2732508"/>
    <lineage>
        <taxon>Bacteria</taxon>
        <taxon>Pseudomonadati</taxon>
        <taxon>Pseudomonadota</taxon>
        <taxon>Alphaproteobacteria</taxon>
        <taxon>Parvularculales</taxon>
        <taxon>Parvularculaceae</taxon>
        <taxon>Parvularcula</taxon>
    </lineage>
</organism>
<comment type="caution">
    <text evidence="1">The sequence shown here is derived from an EMBL/GenBank/DDBJ whole genome shotgun (WGS) entry which is preliminary data.</text>
</comment>
<dbReference type="Gene3D" id="1.25.40.10">
    <property type="entry name" value="Tetratricopeptide repeat domain"/>
    <property type="match status" value="1"/>
</dbReference>
<gene>
    <name evidence="1" type="ORF">HK107_01480</name>
</gene>
<evidence type="ECO:0000313" key="1">
    <source>
        <dbReference type="EMBL" id="NNU14994.1"/>
    </source>
</evidence>
<dbReference type="Pfam" id="PF13432">
    <property type="entry name" value="TPR_16"/>
    <property type="match status" value="1"/>
</dbReference>
<dbReference type="RefSeq" id="WP_173196106.1">
    <property type="nucleotide sequence ID" value="NZ_JABFCX010000002.1"/>
</dbReference>
<dbReference type="InterPro" id="IPR011990">
    <property type="entry name" value="TPR-like_helical_dom_sf"/>
</dbReference>
<protein>
    <submittedName>
        <fullName evidence="1">Tetratricopeptide repeat protein</fullName>
    </submittedName>
</protein>
<sequence>MSEAAALRTEGRLIGWKRIAAYLGCSERTARRWEAEEALPVHRQMHEAKSTVFALPEELDGWIASRAPGGGEKAETVTASGWQRPAAPALAVFAVALALAFFVLRTPGAPVKEAPLTEDRIALDLYERGVALWRQRGAEPNARAVRMLTEVVERDPQFAEGWSALASAWATYPTYSTDVSPSEGMDRAMMAAERALSLDPTLAEPRTLMVNIAQRQGDWIRSEEIFREALEADPENATILIWFAGHYRELGMFKEAFRLSEEARRLDPNAPPVLTEIAMNTLQAGDIEEGERLIDYILEDLGLETPIAWMGKFFALIERGDWEAAKAWVARTPFPNSEEAMMVFVDAERVGTEEASAQAVPVMREAYDEGMPAWIAYFMLDRLGEWEAALDVAEAETDGGVFETSVIFFDPFRPDARQTERFADIIESQGFIRYWREAGPPTFCKAEAETPVCQRIGG</sequence>
<reference evidence="1 2" key="1">
    <citation type="submission" date="2020-05" db="EMBL/GenBank/DDBJ databases">
        <title>Parvularcula mediterraneae sp. nov., isolated from polypropylene straw from shallow seawater of the seashore of Laganas in Zakynthos island, Greece.</title>
        <authorList>
            <person name="Szabo I."/>
            <person name="Al-Omari J."/>
            <person name="Rado J."/>
            <person name="Szerdahelyi G.S."/>
        </authorList>
    </citation>
    <scope>NUCLEOTIDE SEQUENCE [LARGE SCALE GENOMIC DNA]</scope>
    <source>
        <strain evidence="1 2">ZS-1/3</strain>
    </source>
</reference>
<name>A0A7Y3W400_9PROT</name>
<dbReference type="Proteomes" id="UP000536835">
    <property type="component" value="Unassembled WGS sequence"/>
</dbReference>
<accession>A0A7Y3W400</accession>
<evidence type="ECO:0000313" key="2">
    <source>
        <dbReference type="Proteomes" id="UP000536835"/>
    </source>
</evidence>
<dbReference type="SUPFAM" id="SSF48452">
    <property type="entry name" value="TPR-like"/>
    <property type="match status" value="1"/>
</dbReference>
<dbReference type="AlphaFoldDB" id="A0A7Y3W400"/>